<dbReference type="STRING" id="570156.AOG27_04105"/>
<reference evidence="3 5" key="2">
    <citation type="submission" date="2023-01" db="EMBL/GenBank/DDBJ databases">
        <title>Trichodesmium-associated heterotrophic epibiont bacteria.</title>
        <authorList>
            <person name="Cleveland C.S."/>
            <person name="Webb E.A."/>
        </authorList>
    </citation>
    <scope>NUCLEOTIDE SEQUENCE [LARGE SCALE GENOMIC DNA]</scope>
    <source>
        <strain evidence="3 5">USCH2</strain>
    </source>
</reference>
<keyword evidence="1" id="KW-0732">Signal</keyword>
<feature type="signal peptide" evidence="1">
    <location>
        <begin position="1"/>
        <end position="22"/>
    </location>
</feature>
<dbReference type="AlphaFoldDB" id="A0A0P7D8M7"/>
<evidence type="ECO:0000313" key="2">
    <source>
        <dbReference type="EMBL" id="KPM84958.1"/>
    </source>
</evidence>
<evidence type="ECO:0000313" key="3">
    <source>
        <dbReference type="EMBL" id="MEJ6497623.1"/>
    </source>
</evidence>
<feature type="chain" id="PRO_5006137648" evidence="1">
    <location>
        <begin position="23"/>
        <end position="128"/>
    </location>
</feature>
<accession>A0A0P7D8M7</accession>
<evidence type="ECO:0000256" key="1">
    <source>
        <dbReference type="SAM" id="SignalP"/>
    </source>
</evidence>
<sequence length="128" mass="14809">MKYFVFSLCVFVAVIWAPPSYAQATQFDITPKVCVVLQQHEFCDLELKISWKTAQPQDLCLYQNNQQIQCWTDSNNGLYSHKARVQVETIYSLVNPHTGSKVATTKVEVQSTEAKTTRRRLRSPWSFF</sequence>
<dbReference type="InterPro" id="IPR021559">
    <property type="entry name" value="DUF3019"/>
</dbReference>
<organism evidence="2 4">
    <name type="scientific">Pseudoalteromonas lipolytica</name>
    <dbReference type="NCBI Taxonomy" id="570156"/>
    <lineage>
        <taxon>Bacteria</taxon>
        <taxon>Pseudomonadati</taxon>
        <taxon>Pseudomonadota</taxon>
        <taxon>Gammaproteobacteria</taxon>
        <taxon>Alteromonadales</taxon>
        <taxon>Pseudoalteromonadaceae</taxon>
        <taxon>Pseudoalteromonas</taxon>
    </lineage>
</organism>
<evidence type="ECO:0000313" key="5">
    <source>
        <dbReference type="Proteomes" id="UP001377972"/>
    </source>
</evidence>
<dbReference type="PATRIC" id="fig|570156.3.peg.803"/>
<dbReference type="Pfam" id="PF11456">
    <property type="entry name" value="DUF3019"/>
    <property type="match status" value="1"/>
</dbReference>
<name>A0A0P7D8M7_9GAMM</name>
<proteinExistence type="predicted"/>
<dbReference type="EMBL" id="LJTC01000002">
    <property type="protein sequence ID" value="KPM84958.1"/>
    <property type="molecule type" value="Genomic_DNA"/>
</dbReference>
<dbReference type="OrthoDB" id="6311205at2"/>
<dbReference type="Proteomes" id="UP000050378">
    <property type="component" value="Unassembled WGS sequence"/>
</dbReference>
<evidence type="ECO:0000313" key="4">
    <source>
        <dbReference type="Proteomes" id="UP000050378"/>
    </source>
</evidence>
<keyword evidence="5" id="KW-1185">Reference proteome</keyword>
<comment type="caution">
    <text evidence="2">The sequence shown here is derived from an EMBL/GenBank/DDBJ whole genome shotgun (WGS) entry which is preliminary data.</text>
</comment>
<dbReference type="EMBL" id="JAQPZS010000018">
    <property type="protein sequence ID" value="MEJ6497623.1"/>
    <property type="molecule type" value="Genomic_DNA"/>
</dbReference>
<reference evidence="2 4" key="1">
    <citation type="submission" date="2015-09" db="EMBL/GenBank/DDBJ databases">
        <title>Draft Genome Sequence of Pseudoalteromonas lipolytica UCD-48B.</title>
        <authorList>
            <person name="Krusor M."/>
            <person name="Coil D.A."/>
            <person name="Lang J.M."/>
            <person name="Eisen J.A."/>
            <person name="Alexiev A."/>
        </authorList>
    </citation>
    <scope>NUCLEOTIDE SEQUENCE [LARGE SCALE GENOMIC DNA]</scope>
    <source>
        <strain evidence="2 4">UCD-48B</strain>
    </source>
</reference>
<gene>
    <name evidence="2" type="ORF">AOG27_04105</name>
    <name evidence="3" type="ORF">PQI24_16370</name>
</gene>
<protein>
    <submittedName>
        <fullName evidence="3">DUF3019 domain-containing protein</fullName>
    </submittedName>
</protein>
<dbReference type="RefSeq" id="WP_054551716.1">
    <property type="nucleotide sequence ID" value="NZ_JAQPZS010000018.1"/>
</dbReference>
<dbReference type="Proteomes" id="UP001377972">
    <property type="component" value="Unassembled WGS sequence"/>
</dbReference>